<dbReference type="Proteomes" id="UP000494165">
    <property type="component" value="Unassembled WGS sequence"/>
</dbReference>
<dbReference type="Gene3D" id="1.25.40.10">
    <property type="entry name" value="Tetratricopeptide repeat domain"/>
    <property type="match status" value="1"/>
</dbReference>
<comment type="similarity">
    <text evidence="2">Belongs to the GET4 family.</text>
</comment>
<proteinExistence type="inferred from homology"/>
<evidence type="ECO:0000313" key="7">
    <source>
        <dbReference type="Proteomes" id="UP000494165"/>
    </source>
</evidence>
<dbReference type="OrthoDB" id="10252405at2759"/>
<dbReference type="GO" id="GO:0071818">
    <property type="term" value="C:BAT3 complex"/>
    <property type="evidence" value="ECO:0007669"/>
    <property type="project" value="TreeGrafter"/>
</dbReference>
<dbReference type="FunFam" id="1.25.40.10:FF:000060">
    <property type="entry name" value="Golgi to ER traffic protein 4 homolog"/>
    <property type="match status" value="1"/>
</dbReference>
<sequence length="293" mass="33392">MYRTLYFRYSSQKRYPELLDLLYDGATKLLLKNQQGSGADLAILFVDVLVTSDAPTSDENFSKISKLFQLINSVAPERDTFLTKALRWSGMDETKKGHPHLHKAIAQVFWKEKNYYLARFHFMHSPDGRNCAKMLVELHVARGFSNEADLFIAQAVLQYLCLQNKNAAILAFTSYTTNHPNIMKRSPPFLLPLLNFLWFLLQAVESGKLAIFKMLCDKYRPSLGRDPSYQEYLDKIAQIFFGVRPPPNSRPRGLFDNFLQQLLGGTEEESDEDGASASSSSGHNTQPMETEMD</sequence>
<keyword evidence="4" id="KW-0963">Cytoplasm</keyword>
<dbReference type="GO" id="GO:0045048">
    <property type="term" value="P:protein insertion into ER membrane"/>
    <property type="evidence" value="ECO:0007669"/>
    <property type="project" value="InterPro"/>
</dbReference>
<accession>A0A8S1DJI6</accession>
<feature type="region of interest" description="Disordered" evidence="5">
    <location>
        <begin position="265"/>
        <end position="293"/>
    </location>
</feature>
<dbReference type="InterPro" id="IPR007317">
    <property type="entry name" value="GET4"/>
</dbReference>
<dbReference type="Pfam" id="PF04190">
    <property type="entry name" value="GET4"/>
    <property type="match status" value="1"/>
</dbReference>
<keyword evidence="7" id="KW-1185">Reference proteome</keyword>
<dbReference type="PANTHER" id="PTHR12875">
    <property type="entry name" value="GOLGI TO ER TRAFFIC PROTEIN 4 HOMOLOG"/>
    <property type="match status" value="1"/>
</dbReference>
<keyword evidence="3" id="KW-0813">Transport</keyword>
<evidence type="ECO:0000256" key="4">
    <source>
        <dbReference type="ARBA" id="ARBA00022490"/>
    </source>
</evidence>
<gene>
    <name evidence="6" type="ORF">CLODIP_2_CD05624</name>
</gene>
<dbReference type="InterPro" id="IPR011990">
    <property type="entry name" value="TPR-like_helical_dom_sf"/>
</dbReference>
<evidence type="ECO:0000313" key="6">
    <source>
        <dbReference type="EMBL" id="CAB3381189.1"/>
    </source>
</evidence>
<evidence type="ECO:0008006" key="8">
    <source>
        <dbReference type="Google" id="ProtNLM"/>
    </source>
</evidence>
<comment type="subcellular location">
    <subcellularLocation>
        <location evidence="1">Cytoplasm</location>
        <location evidence="1">Cytosol</location>
    </subcellularLocation>
</comment>
<evidence type="ECO:0000256" key="2">
    <source>
        <dbReference type="ARBA" id="ARBA00005351"/>
    </source>
</evidence>
<feature type="compositionally biased region" description="Polar residues" evidence="5">
    <location>
        <begin position="283"/>
        <end position="293"/>
    </location>
</feature>
<dbReference type="EMBL" id="CADEPI010000227">
    <property type="protein sequence ID" value="CAB3381189.1"/>
    <property type="molecule type" value="Genomic_DNA"/>
</dbReference>
<evidence type="ECO:0000256" key="5">
    <source>
        <dbReference type="SAM" id="MobiDB-lite"/>
    </source>
</evidence>
<organism evidence="6 7">
    <name type="scientific">Cloeon dipterum</name>
    <dbReference type="NCBI Taxonomy" id="197152"/>
    <lineage>
        <taxon>Eukaryota</taxon>
        <taxon>Metazoa</taxon>
        <taxon>Ecdysozoa</taxon>
        <taxon>Arthropoda</taxon>
        <taxon>Hexapoda</taxon>
        <taxon>Insecta</taxon>
        <taxon>Pterygota</taxon>
        <taxon>Palaeoptera</taxon>
        <taxon>Ephemeroptera</taxon>
        <taxon>Pisciforma</taxon>
        <taxon>Baetidae</taxon>
        <taxon>Cloeon</taxon>
    </lineage>
</organism>
<dbReference type="AlphaFoldDB" id="A0A8S1DJI6"/>
<evidence type="ECO:0000256" key="1">
    <source>
        <dbReference type="ARBA" id="ARBA00004514"/>
    </source>
</evidence>
<comment type="caution">
    <text evidence="6">The sequence shown here is derived from an EMBL/GenBank/DDBJ whole genome shotgun (WGS) entry which is preliminary data.</text>
</comment>
<name>A0A8S1DJI6_9INSE</name>
<evidence type="ECO:0000256" key="3">
    <source>
        <dbReference type="ARBA" id="ARBA00022448"/>
    </source>
</evidence>
<reference evidence="6 7" key="1">
    <citation type="submission" date="2020-04" db="EMBL/GenBank/DDBJ databases">
        <authorList>
            <person name="Alioto T."/>
            <person name="Alioto T."/>
            <person name="Gomez Garrido J."/>
        </authorList>
    </citation>
    <scope>NUCLEOTIDE SEQUENCE [LARGE SCALE GENOMIC DNA]</scope>
</reference>
<protein>
    <recommendedName>
        <fullName evidence="8">Golgi to ER traffic protein 4 homolog</fullName>
    </recommendedName>
</protein>
<dbReference type="PANTHER" id="PTHR12875:SF0">
    <property type="entry name" value="GOLGI TO ER TRAFFIC PROTEIN 4 HOMOLOG"/>
    <property type="match status" value="1"/>
</dbReference>